<feature type="domain" description="DUF38" evidence="1">
    <location>
        <begin position="63"/>
        <end position="189"/>
    </location>
</feature>
<dbReference type="HOGENOM" id="CLU_030831_3_2_1"/>
<dbReference type="Proteomes" id="UP000008068">
    <property type="component" value="Unassembled WGS sequence"/>
</dbReference>
<gene>
    <name evidence="2" type="ORF">CAEBREN_12889</name>
</gene>
<proteinExistence type="predicted"/>
<accession>G0P3G4</accession>
<dbReference type="InterPro" id="IPR002900">
    <property type="entry name" value="DUF38/FTH_CAE_spp"/>
</dbReference>
<dbReference type="AlphaFoldDB" id="G0P3G4"/>
<dbReference type="InParanoid" id="G0P3G4"/>
<dbReference type="FunCoup" id="G0P3G4">
    <property type="interactions" value="352"/>
</dbReference>
<evidence type="ECO:0000313" key="3">
    <source>
        <dbReference type="Proteomes" id="UP000008068"/>
    </source>
</evidence>
<dbReference type="Pfam" id="PF01827">
    <property type="entry name" value="FTH"/>
    <property type="match status" value="1"/>
</dbReference>
<organism evidence="3">
    <name type="scientific">Caenorhabditis brenneri</name>
    <name type="common">Nematode worm</name>
    <dbReference type="NCBI Taxonomy" id="135651"/>
    <lineage>
        <taxon>Eukaryota</taxon>
        <taxon>Metazoa</taxon>
        <taxon>Ecdysozoa</taxon>
        <taxon>Nematoda</taxon>
        <taxon>Chromadorea</taxon>
        <taxon>Rhabditida</taxon>
        <taxon>Rhabditina</taxon>
        <taxon>Rhabditomorpha</taxon>
        <taxon>Rhabditoidea</taxon>
        <taxon>Rhabditidae</taxon>
        <taxon>Peloderinae</taxon>
        <taxon>Caenorhabditis</taxon>
    </lineage>
</organism>
<dbReference type="EMBL" id="GL380043">
    <property type="protein sequence ID" value="EGT43970.1"/>
    <property type="molecule type" value="Genomic_DNA"/>
</dbReference>
<name>G0P3G4_CAEBE</name>
<evidence type="ECO:0000259" key="1">
    <source>
        <dbReference type="Pfam" id="PF01827"/>
    </source>
</evidence>
<evidence type="ECO:0000313" key="2">
    <source>
        <dbReference type="EMBL" id="EGT43970.1"/>
    </source>
</evidence>
<sequence length="240" mass="28525">MSEVFETNEIAYRSCVLYEALHGKSVEEAYENMKKWSFEDLTISFDKEESHPENERKSIISLNSLLSNNKFHVKFLTVNARTLEPLATLLPHFETDYLEFDCFSPMNDTNFLEVIVKMDQWKKVKEFYLRSLPDEFPIEALFHARECYVHVKLTEDRLMKIRDILLKTSTFDRFVFHDKKDENRDEDLEVLIDRVMGAHDAYNSHDKVYRIENSKDYIQISINGSGSDHYRPVYIERIRS</sequence>
<reference evidence="3" key="1">
    <citation type="submission" date="2011-07" db="EMBL/GenBank/DDBJ databases">
        <authorList>
            <consortium name="Caenorhabditis brenneri Sequencing and Analysis Consortium"/>
            <person name="Wilson R.K."/>
        </authorList>
    </citation>
    <scope>NUCLEOTIDE SEQUENCE [LARGE SCALE GENOMIC DNA]</scope>
    <source>
        <strain evidence="3">PB2801</strain>
    </source>
</reference>
<keyword evidence="3" id="KW-1185">Reference proteome</keyword>
<protein>
    <recommendedName>
        <fullName evidence="1">DUF38 domain-containing protein</fullName>
    </recommendedName>
</protein>